<organism evidence="7 8">
    <name type="scientific">Serinicoccus hydrothermalis</name>
    <dbReference type="NCBI Taxonomy" id="1758689"/>
    <lineage>
        <taxon>Bacteria</taxon>
        <taxon>Bacillati</taxon>
        <taxon>Actinomycetota</taxon>
        <taxon>Actinomycetes</taxon>
        <taxon>Micrococcales</taxon>
        <taxon>Ornithinimicrobiaceae</taxon>
        <taxon>Serinicoccus</taxon>
    </lineage>
</organism>
<keyword evidence="4" id="KW-0378">Hydrolase</keyword>
<evidence type="ECO:0000259" key="6">
    <source>
        <dbReference type="Pfam" id="PF07687"/>
    </source>
</evidence>
<dbReference type="SUPFAM" id="SSF55031">
    <property type="entry name" value="Bacterial exopeptidase dimerisation domain"/>
    <property type="match status" value="1"/>
</dbReference>
<dbReference type="InterPro" id="IPR036264">
    <property type="entry name" value="Bact_exopeptidase_dim_dom"/>
</dbReference>
<dbReference type="KEGG" id="serj:SGUI_0317"/>
<evidence type="ECO:0000256" key="4">
    <source>
        <dbReference type="ARBA" id="ARBA00022801"/>
    </source>
</evidence>
<sequence length="485" mass="52640">MHRSSPAYRCTLARSGAAAPILPGYAWPWLARVDGMTTTPEDLSPSSTAEEEAVRICKELIRIDTSNYGDGSGPGERAAAEYVVELLREVGLEPEVTAPADHPERTSVVVRTPGRDSSRPGLVLHGHLDVVPAEAKDWTVDPFSAEEKDGMIWGRGAVDMKDMDAMLLATLRQLVRSGEKPPRDIVWAFFADEEAGGTQGAGHVVAEHPEWFEGCTEAISEVGGFSITLPDHATGAPTRAYLLQTAEKGIAWLRLHASGRAGHGSVPNSENAIVRLAEAIARIDAHPWPRTYIASVRELFDGVERVTGESWSEEKVEDVLARLGGARRFVEGTLQDTSNFSMLDSGYKMNVIPQSASASLDCRFLPGHEDELLDTIRELAGEHVEVEIEHKDVALEAPSSGELVDSMKRALLKEDPGAHVLPYCLSGGTDNKHLSRLGITGYGFAPLRLPEDLDFVGMFHGVDERVPVDAIRFGTRVLGQLIADC</sequence>
<dbReference type="PANTHER" id="PTHR43808:SF8">
    <property type="entry name" value="PEPTIDASE M20 DIMERISATION DOMAIN-CONTAINING PROTEIN"/>
    <property type="match status" value="1"/>
</dbReference>
<dbReference type="NCBIfam" id="NF005913">
    <property type="entry name" value="PRK07906.1"/>
    <property type="match status" value="1"/>
</dbReference>
<dbReference type="Gene3D" id="3.40.630.10">
    <property type="entry name" value="Zn peptidases"/>
    <property type="match status" value="1"/>
</dbReference>
<dbReference type="Proteomes" id="UP000092482">
    <property type="component" value="Chromosome"/>
</dbReference>
<reference evidence="7 8" key="1">
    <citation type="submission" date="2016-03" db="EMBL/GenBank/DDBJ databases">
        <title>Shallow-sea hydrothermal system.</title>
        <authorList>
            <person name="Tang K."/>
        </authorList>
    </citation>
    <scope>NUCLEOTIDE SEQUENCE [LARGE SCALE GENOMIC DNA]</scope>
    <source>
        <strain evidence="7 8">JLT9</strain>
    </source>
</reference>
<dbReference type="Pfam" id="PF01546">
    <property type="entry name" value="Peptidase_M20"/>
    <property type="match status" value="1"/>
</dbReference>
<evidence type="ECO:0000256" key="5">
    <source>
        <dbReference type="ARBA" id="ARBA00022833"/>
    </source>
</evidence>
<keyword evidence="3" id="KW-0479">Metal-binding</keyword>
<dbReference type="AlphaFoldDB" id="A0A1B1N8F5"/>
<dbReference type="PATRIC" id="fig|1758689.4.peg.323"/>
<dbReference type="GO" id="GO:0016787">
    <property type="term" value="F:hydrolase activity"/>
    <property type="evidence" value="ECO:0007669"/>
    <property type="project" value="UniProtKB-KW"/>
</dbReference>
<feature type="domain" description="Peptidase M20 dimerisation" evidence="6">
    <location>
        <begin position="245"/>
        <end position="383"/>
    </location>
</feature>
<evidence type="ECO:0000313" key="7">
    <source>
        <dbReference type="EMBL" id="ANS77713.1"/>
    </source>
</evidence>
<dbReference type="Gene3D" id="3.30.70.360">
    <property type="match status" value="1"/>
</dbReference>
<evidence type="ECO:0000256" key="3">
    <source>
        <dbReference type="ARBA" id="ARBA00022723"/>
    </source>
</evidence>
<evidence type="ECO:0000256" key="1">
    <source>
        <dbReference type="ARBA" id="ARBA00001947"/>
    </source>
</evidence>
<dbReference type="InterPro" id="IPR050072">
    <property type="entry name" value="Peptidase_M20A"/>
</dbReference>
<dbReference type="EMBL" id="CP014989">
    <property type="protein sequence ID" value="ANS77713.1"/>
    <property type="molecule type" value="Genomic_DNA"/>
</dbReference>
<dbReference type="FunFam" id="1.10.150.900:FF:000002">
    <property type="entry name" value="M20/M25/M40 family peptidase"/>
    <property type="match status" value="1"/>
</dbReference>
<comment type="similarity">
    <text evidence="2">Belongs to the peptidase M20A family.</text>
</comment>
<evidence type="ECO:0000256" key="2">
    <source>
        <dbReference type="ARBA" id="ARBA00006247"/>
    </source>
</evidence>
<gene>
    <name evidence="7" type="ORF">SGUI_0317</name>
</gene>
<name>A0A1B1N8F5_9MICO</name>
<dbReference type="PIRSF" id="PIRSF036696">
    <property type="entry name" value="ACY-1"/>
    <property type="match status" value="1"/>
</dbReference>
<evidence type="ECO:0000313" key="8">
    <source>
        <dbReference type="Proteomes" id="UP000092482"/>
    </source>
</evidence>
<keyword evidence="5" id="KW-0862">Zinc</keyword>
<accession>A0A1B1N8F5</accession>
<comment type="cofactor">
    <cofactor evidence="1">
        <name>Zn(2+)</name>
        <dbReference type="ChEBI" id="CHEBI:29105"/>
    </cofactor>
</comment>
<dbReference type="InterPro" id="IPR002933">
    <property type="entry name" value="Peptidase_M20"/>
</dbReference>
<dbReference type="Pfam" id="PF07687">
    <property type="entry name" value="M20_dimer"/>
    <property type="match status" value="1"/>
</dbReference>
<dbReference type="Gene3D" id="1.10.150.900">
    <property type="match status" value="1"/>
</dbReference>
<proteinExistence type="inferred from homology"/>
<dbReference type="GO" id="GO:0046872">
    <property type="term" value="F:metal ion binding"/>
    <property type="evidence" value="ECO:0007669"/>
    <property type="project" value="UniProtKB-KW"/>
</dbReference>
<dbReference type="SUPFAM" id="SSF53187">
    <property type="entry name" value="Zn-dependent exopeptidases"/>
    <property type="match status" value="1"/>
</dbReference>
<dbReference type="PANTHER" id="PTHR43808">
    <property type="entry name" value="ACETYLORNITHINE DEACETYLASE"/>
    <property type="match status" value="1"/>
</dbReference>
<dbReference type="STRING" id="1758689.SGUI_0317"/>
<keyword evidence="8" id="KW-1185">Reference proteome</keyword>
<dbReference type="InterPro" id="IPR011650">
    <property type="entry name" value="Peptidase_M20_dimer"/>
</dbReference>
<protein>
    <submittedName>
        <fullName evidence="7">Acetylornithine deacetylase/Succinyl-diaminopimelate desuccinylase</fullName>
    </submittedName>
</protein>